<comment type="caution">
    <text evidence="3">The sequence shown here is derived from an EMBL/GenBank/DDBJ whole genome shotgun (WGS) entry which is preliminary data.</text>
</comment>
<protein>
    <submittedName>
        <fullName evidence="3">Rhodanese-like domain-containing protein</fullName>
    </submittedName>
</protein>
<name>A0A6N9PXE0_9BACL</name>
<evidence type="ECO:0000256" key="1">
    <source>
        <dbReference type="SAM" id="Phobius"/>
    </source>
</evidence>
<dbReference type="InterPro" id="IPR050229">
    <property type="entry name" value="GlpE_sulfurtransferase"/>
</dbReference>
<dbReference type="InterPro" id="IPR001763">
    <property type="entry name" value="Rhodanese-like_dom"/>
</dbReference>
<reference evidence="3 4" key="1">
    <citation type="submission" date="2019-01" db="EMBL/GenBank/DDBJ databases">
        <title>Chengkuizengella sp. nov., isolated from deep-sea sediment of East Pacific Ocean.</title>
        <authorList>
            <person name="Yang J."/>
            <person name="Lai Q."/>
            <person name="Shao Z."/>
        </authorList>
    </citation>
    <scope>NUCLEOTIDE SEQUENCE [LARGE SCALE GENOMIC DNA]</scope>
    <source>
        <strain evidence="3 4">YPA3-1-1</strain>
    </source>
</reference>
<keyword evidence="1" id="KW-1133">Transmembrane helix</keyword>
<keyword evidence="1" id="KW-0812">Transmembrane</keyword>
<evidence type="ECO:0000259" key="2">
    <source>
        <dbReference type="PROSITE" id="PS50206"/>
    </source>
</evidence>
<gene>
    <name evidence="3" type="ORF">ERL59_04310</name>
</gene>
<dbReference type="SMART" id="SM00450">
    <property type="entry name" value="RHOD"/>
    <property type="match status" value="1"/>
</dbReference>
<feature type="transmembrane region" description="Helical" evidence="1">
    <location>
        <begin position="6"/>
        <end position="23"/>
    </location>
</feature>
<dbReference type="OrthoDB" id="9800872at2"/>
<dbReference type="InterPro" id="IPR036873">
    <property type="entry name" value="Rhodanese-like_dom_sf"/>
</dbReference>
<dbReference type="EMBL" id="SIJB01000012">
    <property type="protein sequence ID" value="NBI28179.1"/>
    <property type="molecule type" value="Genomic_DNA"/>
</dbReference>
<feature type="domain" description="Rhodanese" evidence="2">
    <location>
        <begin position="42"/>
        <end position="126"/>
    </location>
</feature>
<evidence type="ECO:0000313" key="3">
    <source>
        <dbReference type="EMBL" id="NBI28179.1"/>
    </source>
</evidence>
<dbReference type="PANTHER" id="PTHR43031">
    <property type="entry name" value="FAD-DEPENDENT OXIDOREDUCTASE"/>
    <property type="match status" value="1"/>
</dbReference>
<organism evidence="3 4">
    <name type="scientific">Chengkuizengella marina</name>
    <dbReference type="NCBI Taxonomy" id="2507566"/>
    <lineage>
        <taxon>Bacteria</taxon>
        <taxon>Bacillati</taxon>
        <taxon>Bacillota</taxon>
        <taxon>Bacilli</taxon>
        <taxon>Bacillales</taxon>
        <taxon>Paenibacillaceae</taxon>
        <taxon>Chengkuizengella</taxon>
    </lineage>
</organism>
<dbReference type="Pfam" id="PF00581">
    <property type="entry name" value="Rhodanese"/>
    <property type="match status" value="1"/>
</dbReference>
<dbReference type="RefSeq" id="WP_160644911.1">
    <property type="nucleotide sequence ID" value="NZ_SIJB01000012.1"/>
</dbReference>
<dbReference type="PROSITE" id="PS50206">
    <property type="entry name" value="RHODANESE_3"/>
    <property type="match status" value="1"/>
</dbReference>
<dbReference type="CDD" id="cd00158">
    <property type="entry name" value="RHOD"/>
    <property type="match status" value="1"/>
</dbReference>
<dbReference type="Proteomes" id="UP000448943">
    <property type="component" value="Unassembled WGS sequence"/>
</dbReference>
<proteinExistence type="predicted"/>
<keyword evidence="4" id="KW-1185">Reference proteome</keyword>
<dbReference type="AlphaFoldDB" id="A0A6N9PXE0"/>
<keyword evidence="1" id="KW-0472">Membrane</keyword>
<dbReference type="SUPFAM" id="SSF52821">
    <property type="entry name" value="Rhodanese/Cell cycle control phosphatase"/>
    <property type="match status" value="1"/>
</dbReference>
<dbReference type="Gene3D" id="3.40.250.10">
    <property type="entry name" value="Rhodanese-like domain"/>
    <property type="match status" value="1"/>
</dbReference>
<accession>A0A6N9PXE0</accession>
<dbReference type="PANTHER" id="PTHR43031:SF18">
    <property type="entry name" value="RHODANESE-RELATED SULFURTRANSFERASES"/>
    <property type="match status" value="1"/>
</dbReference>
<evidence type="ECO:0000313" key="4">
    <source>
        <dbReference type="Proteomes" id="UP000448943"/>
    </source>
</evidence>
<sequence>MDTSIIFSGIVFGLLFWFIYQQMPVKGLKTLSTTDFSEALKNKSDKVLIDVREPYELKTGYIKDAVNIPLSQIRNRLDEIPQDKTVMLYCRSGFRSKKAARILKRKKIQNMIHLRGGFVSWHGEVKAPK</sequence>